<evidence type="ECO:0000256" key="5">
    <source>
        <dbReference type="SAM" id="MobiDB-lite"/>
    </source>
</evidence>
<evidence type="ECO:0000259" key="6">
    <source>
        <dbReference type="PROSITE" id="PS51352"/>
    </source>
</evidence>
<proteinExistence type="predicted"/>
<evidence type="ECO:0000256" key="2">
    <source>
        <dbReference type="ARBA" id="ARBA00022982"/>
    </source>
</evidence>
<dbReference type="InterPro" id="IPR013766">
    <property type="entry name" value="Thioredoxin_domain"/>
</dbReference>
<dbReference type="InterPro" id="IPR005746">
    <property type="entry name" value="Thioredoxin"/>
</dbReference>
<dbReference type="AlphaFoldDB" id="A0A554MX13"/>
<dbReference type="EMBL" id="QMDX01000011">
    <property type="protein sequence ID" value="TSD09663.1"/>
    <property type="molecule type" value="Genomic_DNA"/>
</dbReference>
<dbReference type="NCBIfam" id="TIGR01068">
    <property type="entry name" value="thioredoxin"/>
    <property type="match status" value="1"/>
</dbReference>
<dbReference type="FunCoup" id="A0A554MX13">
    <property type="interactions" value="4"/>
</dbReference>
<dbReference type="InterPro" id="IPR036249">
    <property type="entry name" value="Thioredoxin-like_sf"/>
</dbReference>
<protein>
    <submittedName>
        <fullName evidence="7">Thioredoxin</fullName>
    </submittedName>
</protein>
<evidence type="ECO:0000256" key="4">
    <source>
        <dbReference type="ARBA" id="ARBA00023284"/>
    </source>
</evidence>
<dbReference type="PRINTS" id="PR00421">
    <property type="entry name" value="THIOREDOXIN"/>
</dbReference>
<evidence type="ECO:0000313" key="7">
    <source>
        <dbReference type="EMBL" id="TSD09663.1"/>
    </source>
</evidence>
<organism evidence="7 8">
    <name type="scientific">Haloglomus irregulare</name>
    <dbReference type="NCBI Taxonomy" id="2234134"/>
    <lineage>
        <taxon>Archaea</taxon>
        <taxon>Methanobacteriati</taxon>
        <taxon>Methanobacteriota</taxon>
        <taxon>Stenosarchaea group</taxon>
        <taxon>Halobacteria</taxon>
        <taxon>Halobacteriales</taxon>
        <taxon>Natronomonadaceae</taxon>
        <taxon>Haloglomus</taxon>
    </lineage>
</organism>
<dbReference type="SUPFAM" id="SSF52833">
    <property type="entry name" value="Thioredoxin-like"/>
    <property type="match status" value="1"/>
</dbReference>
<dbReference type="Proteomes" id="UP000319894">
    <property type="component" value="Unassembled WGS sequence"/>
</dbReference>
<dbReference type="PANTHER" id="PTHR45663:SF11">
    <property type="entry name" value="GEO12009P1"/>
    <property type="match status" value="1"/>
</dbReference>
<feature type="region of interest" description="Disordered" evidence="5">
    <location>
        <begin position="1"/>
        <end position="40"/>
    </location>
</feature>
<keyword evidence="3" id="KW-1015">Disulfide bond</keyword>
<dbReference type="Gene3D" id="3.40.30.10">
    <property type="entry name" value="Glutaredoxin"/>
    <property type="match status" value="1"/>
</dbReference>
<keyword evidence="1" id="KW-0813">Transport</keyword>
<comment type="caution">
    <text evidence="7">The sequence shown here is derived from an EMBL/GenBank/DDBJ whole genome shotgun (WGS) entry which is preliminary data.</text>
</comment>
<keyword evidence="8" id="KW-1185">Reference proteome</keyword>
<evidence type="ECO:0000313" key="8">
    <source>
        <dbReference type="Proteomes" id="UP000319894"/>
    </source>
</evidence>
<evidence type="ECO:0000256" key="1">
    <source>
        <dbReference type="ARBA" id="ARBA00022448"/>
    </source>
</evidence>
<dbReference type="GO" id="GO:0005737">
    <property type="term" value="C:cytoplasm"/>
    <property type="evidence" value="ECO:0007669"/>
    <property type="project" value="TreeGrafter"/>
</dbReference>
<reference evidence="7 8" key="1">
    <citation type="submission" date="2018-06" db="EMBL/GenBank/DDBJ databases">
        <title>Natronomonas sp. F16-60 a new haloarchaeon isolated from a solar saltern of Isla Cristina, Huelva, Spain.</title>
        <authorList>
            <person name="Duran-Viseras A."/>
            <person name="Sanchez-Porro C."/>
            <person name="Ventosa A."/>
        </authorList>
    </citation>
    <scope>NUCLEOTIDE SEQUENCE [LARGE SCALE GENOMIC DNA]</scope>
    <source>
        <strain evidence="7 8">F16-60</strain>
    </source>
</reference>
<dbReference type="InParanoid" id="A0A554MX13"/>
<sequence length="137" mass="14995">MSETNEGDDDLEEIRERKREELLSEDGNGGGGTTDEPIHIDGADHLESVLAEHDVVLADFYADWCGPCKMLAPTIEEIAAEEDTTVVKIDIDANQDLAQRFGVRGVPTVHLFRDGDPAQEWVGVKEKGTYVSAIRAA</sequence>
<accession>A0A554MX13</accession>
<dbReference type="PANTHER" id="PTHR45663">
    <property type="entry name" value="GEO12009P1"/>
    <property type="match status" value="1"/>
</dbReference>
<feature type="compositionally biased region" description="Acidic residues" evidence="5">
    <location>
        <begin position="1"/>
        <end position="13"/>
    </location>
</feature>
<gene>
    <name evidence="7" type="primary">trxA</name>
    <name evidence="7" type="ORF">DP107_14930</name>
</gene>
<keyword evidence="4" id="KW-0676">Redox-active center</keyword>
<keyword evidence="2" id="KW-0249">Electron transport</keyword>
<dbReference type="OrthoDB" id="35385at2157"/>
<dbReference type="Pfam" id="PF00085">
    <property type="entry name" value="Thioredoxin"/>
    <property type="match status" value="1"/>
</dbReference>
<evidence type="ECO:0000256" key="3">
    <source>
        <dbReference type="ARBA" id="ARBA00023157"/>
    </source>
</evidence>
<dbReference type="PROSITE" id="PS51352">
    <property type="entry name" value="THIOREDOXIN_2"/>
    <property type="match status" value="1"/>
</dbReference>
<dbReference type="PROSITE" id="PS00194">
    <property type="entry name" value="THIOREDOXIN_1"/>
    <property type="match status" value="1"/>
</dbReference>
<dbReference type="RefSeq" id="WP_144262949.1">
    <property type="nucleotide sequence ID" value="NZ_QMDX01000011.1"/>
</dbReference>
<dbReference type="GO" id="GO:0015035">
    <property type="term" value="F:protein-disulfide reductase activity"/>
    <property type="evidence" value="ECO:0007669"/>
    <property type="project" value="InterPro"/>
</dbReference>
<name>A0A554MX13_9EURY</name>
<dbReference type="InterPro" id="IPR017937">
    <property type="entry name" value="Thioredoxin_CS"/>
</dbReference>
<feature type="domain" description="Thioredoxin" evidence="6">
    <location>
        <begin position="11"/>
        <end position="137"/>
    </location>
</feature>
<dbReference type="CDD" id="cd02947">
    <property type="entry name" value="TRX_family"/>
    <property type="match status" value="1"/>
</dbReference>